<evidence type="ECO:0000313" key="3">
    <source>
        <dbReference type="Proteomes" id="UP000185663"/>
    </source>
</evidence>
<reference evidence="2 3" key="1">
    <citation type="submission" date="2016-10" db="EMBL/GenBank/DDBJ databases">
        <authorList>
            <person name="de Groot N.N."/>
        </authorList>
    </citation>
    <scope>NUCLEOTIDE SEQUENCE [LARGE SCALE GENOMIC DNA]</scope>
    <source>
        <strain evidence="2 3">DSM 22126</strain>
    </source>
</reference>
<organism evidence="2 3">
    <name type="scientific">Paraoerskovia marina</name>
    <dbReference type="NCBI Taxonomy" id="545619"/>
    <lineage>
        <taxon>Bacteria</taxon>
        <taxon>Bacillati</taxon>
        <taxon>Actinomycetota</taxon>
        <taxon>Actinomycetes</taxon>
        <taxon>Micrococcales</taxon>
        <taxon>Cellulomonadaceae</taxon>
        <taxon>Paraoerskovia</taxon>
    </lineage>
</organism>
<dbReference type="OrthoDB" id="5149790at2"/>
<dbReference type="AlphaFoldDB" id="A0A1H1SWS1"/>
<protein>
    <submittedName>
        <fullName evidence="2">Uncharacterized protein</fullName>
    </submittedName>
</protein>
<dbReference type="EMBL" id="LT629776">
    <property type="protein sequence ID" value="SDS51849.1"/>
    <property type="molecule type" value="Genomic_DNA"/>
</dbReference>
<dbReference type="Proteomes" id="UP000185663">
    <property type="component" value="Chromosome I"/>
</dbReference>
<evidence type="ECO:0000313" key="2">
    <source>
        <dbReference type="EMBL" id="SDS51849.1"/>
    </source>
</evidence>
<accession>A0A1H1SWS1</accession>
<sequence length="48" mass="5372">MTTPEPHTDSLGEQIVAQHPEYTEPVLLEEDETVPPRPEEDAADTLRS</sequence>
<proteinExistence type="predicted"/>
<name>A0A1H1SWS1_9CELL</name>
<feature type="region of interest" description="Disordered" evidence="1">
    <location>
        <begin position="1"/>
        <end position="48"/>
    </location>
</feature>
<dbReference type="RefSeq" id="WP_157270406.1">
    <property type="nucleotide sequence ID" value="NZ_LT629776.1"/>
</dbReference>
<feature type="compositionally biased region" description="Basic and acidic residues" evidence="1">
    <location>
        <begin position="37"/>
        <end position="48"/>
    </location>
</feature>
<feature type="compositionally biased region" description="Basic and acidic residues" evidence="1">
    <location>
        <begin position="1"/>
        <end position="10"/>
    </location>
</feature>
<evidence type="ECO:0000256" key="1">
    <source>
        <dbReference type="SAM" id="MobiDB-lite"/>
    </source>
</evidence>
<gene>
    <name evidence="2" type="ORF">SAMN04489860_1730</name>
</gene>
<keyword evidence="3" id="KW-1185">Reference proteome</keyword>